<keyword evidence="1" id="KW-0472">Membrane</keyword>
<keyword evidence="1" id="KW-1133">Transmembrane helix</keyword>
<feature type="transmembrane region" description="Helical" evidence="1">
    <location>
        <begin position="197"/>
        <end position="220"/>
    </location>
</feature>
<keyword evidence="1" id="KW-0812">Transmembrane</keyword>
<evidence type="ECO:0000313" key="3">
    <source>
        <dbReference type="WBParaSite" id="SMUV_0000987301-mRNA-1"/>
    </source>
</evidence>
<dbReference type="Proteomes" id="UP000046393">
    <property type="component" value="Unplaced"/>
</dbReference>
<accession>A0A0N5AY37</accession>
<protein>
    <submittedName>
        <fullName evidence="3">Uncharacterized protein</fullName>
    </submittedName>
</protein>
<evidence type="ECO:0000256" key="1">
    <source>
        <dbReference type="SAM" id="Phobius"/>
    </source>
</evidence>
<dbReference type="AlphaFoldDB" id="A0A0N5AY37"/>
<name>A0A0N5AY37_9BILA</name>
<proteinExistence type="predicted"/>
<reference evidence="3" key="1">
    <citation type="submission" date="2016-04" db="UniProtKB">
        <authorList>
            <consortium name="WormBaseParasite"/>
        </authorList>
    </citation>
    <scope>IDENTIFICATION</scope>
</reference>
<dbReference type="WBParaSite" id="SMUV_0000987301-mRNA-1">
    <property type="protein sequence ID" value="SMUV_0000987301-mRNA-1"/>
    <property type="gene ID" value="SMUV_0000987301"/>
</dbReference>
<feature type="transmembrane region" description="Helical" evidence="1">
    <location>
        <begin position="153"/>
        <end position="177"/>
    </location>
</feature>
<keyword evidence="2" id="KW-1185">Reference proteome</keyword>
<sequence>MKQPQRISAEYPFQIAQHFCSFKDAVLGEKYNFVNLLFLPVNESAIQWDDFYVLNKRLYSNYGPKPSRIIVFEGYPNDCIVWWNKENGNWNSENYDDIDNNIELAQSGSFKGRAFKNIGKAVSKTSHGLSKTVSSGLKLAKKGGKKVKFNKKIFGKIASGASSVSSGVVSVISGLSGPLSNVIGSIGNMLFTGSSQLLLAAGGVLAAVIGACCVGGSNFFGNQAGLPFTNPFARQNMFGGQFPTYSNAYGGYQNNIYDAPMYSTY</sequence>
<evidence type="ECO:0000313" key="2">
    <source>
        <dbReference type="Proteomes" id="UP000046393"/>
    </source>
</evidence>
<organism evidence="2 3">
    <name type="scientific">Syphacia muris</name>
    <dbReference type="NCBI Taxonomy" id="451379"/>
    <lineage>
        <taxon>Eukaryota</taxon>
        <taxon>Metazoa</taxon>
        <taxon>Ecdysozoa</taxon>
        <taxon>Nematoda</taxon>
        <taxon>Chromadorea</taxon>
        <taxon>Rhabditida</taxon>
        <taxon>Spirurina</taxon>
        <taxon>Oxyuridomorpha</taxon>
        <taxon>Oxyuroidea</taxon>
        <taxon>Oxyuridae</taxon>
        <taxon>Syphacia</taxon>
    </lineage>
</organism>